<dbReference type="PROSITE" id="PS00174">
    <property type="entry name" value="P_GLUCOSE_ISOMERASE_2"/>
    <property type="match status" value="1"/>
</dbReference>
<evidence type="ECO:0000256" key="7">
    <source>
        <dbReference type="ARBA" id="ARBA00029321"/>
    </source>
</evidence>
<dbReference type="GO" id="GO:0048029">
    <property type="term" value="F:monosaccharide binding"/>
    <property type="evidence" value="ECO:0007669"/>
    <property type="project" value="TreeGrafter"/>
</dbReference>
<dbReference type="OrthoDB" id="140919at2"/>
<keyword evidence="5 8" id="KW-0324">Glycolysis</keyword>
<dbReference type="EMBL" id="MIGB01000030">
    <property type="protein sequence ID" value="OSY37417.1"/>
    <property type="molecule type" value="Genomic_DNA"/>
</dbReference>
<dbReference type="InterPro" id="IPR001672">
    <property type="entry name" value="G6P_Isomerase"/>
</dbReference>
<dbReference type="GO" id="GO:0051156">
    <property type="term" value="P:glucose 6-phosphate metabolic process"/>
    <property type="evidence" value="ECO:0007669"/>
    <property type="project" value="TreeGrafter"/>
</dbReference>
<evidence type="ECO:0000256" key="2">
    <source>
        <dbReference type="ARBA" id="ARBA00006604"/>
    </source>
</evidence>
<dbReference type="UniPathway" id="UPA00109">
    <property type="reaction ID" value="UER00181"/>
</dbReference>
<dbReference type="Pfam" id="PF00342">
    <property type="entry name" value="PGI"/>
    <property type="match status" value="1"/>
</dbReference>
<dbReference type="InterPro" id="IPR018189">
    <property type="entry name" value="Phosphoglucose_isomerase_CS"/>
</dbReference>
<feature type="active site" evidence="8">
    <location>
        <position position="518"/>
    </location>
</feature>
<evidence type="ECO:0000313" key="10">
    <source>
        <dbReference type="EMBL" id="OSY37417.1"/>
    </source>
</evidence>
<dbReference type="RefSeq" id="WP_085914883.1">
    <property type="nucleotide sequence ID" value="NZ_AP018920.1"/>
</dbReference>
<keyword evidence="3 8" id="KW-0312">Gluconeogenesis</keyword>
<evidence type="ECO:0000256" key="8">
    <source>
        <dbReference type="HAMAP-Rule" id="MF_00473"/>
    </source>
</evidence>
<dbReference type="CDD" id="cd05016">
    <property type="entry name" value="SIS_PGI_2"/>
    <property type="match status" value="1"/>
</dbReference>
<dbReference type="PANTHER" id="PTHR11469">
    <property type="entry name" value="GLUCOSE-6-PHOSPHATE ISOMERASE"/>
    <property type="match status" value="1"/>
</dbReference>
<dbReference type="NCBIfam" id="NF001211">
    <property type="entry name" value="PRK00179.1"/>
    <property type="match status" value="1"/>
</dbReference>
<organism evidence="10 11">
    <name type="scientific">Pseudonocardia autotrophica</name>
    <name type="common">Amycolata autotrophica</name>
    <name type="synonym">Nocardia autotrophica</name>
    <dbReference type="NCBI Taxonomy" id="2074"/>
    <lineage>
        <taxon>Bacteria</taxon>
        <taxon>Bacillati</taxon>
        <taxon>Actinomycetota</taxon>
        <taxon>Actinomycetes</taxon>
        <taxon>Pseudonocardiales</taxon>
        <taxon>Pseudonocardiaceae</taxon>
        <taxon>Pseudonocardia</taxon>
    </lineage>
</organism>
<dbReference type="GO" id="GO:0097367">
    <property type="term" value="F:carbohydrate derivative binding"/>
    <property type="evidence" value="ECO:0007669"/>
    <property type="project" value="InterPro"/>
</dbReference>
<comment type="caution">
    <text evidence="10">The sequence shown here is derived from an EMBL/GenBank/DDBJ whole genome shotgun (WGS) entry which is preliminary data.</text>
</comment>
<dbReference type="PANTHER" id="PTHR11469:SF1">
    <property type="entry name" value="GLUCOSE-6-PHOSPHATE ISOMERASE"/>
    <property type="match status" value="1"/>
</dbReference>
<keyword evidence="11" id="KW-1185">Reference proteome</keyword>
<reference evidence="10 11" key="1">
    <citation type="submission" date="2016-09" db="EMBL/GenBank/DDBJ databases">
        <title>Pseudonocardia autotrophica DSM535, a candidate organism with high potential of specific P450 cytochromes.</title>
        <authorList>
            <person name="Grumaz C."/>
            <person name="Vainshtein Y."/>
            <person name="Kirstahler P."/>
            <person name="Sohn K."/>
        </authorList>
    </citation>
    <scope>NUCLEOTIDE SEQUENCE [LARGE SCALE GENOMIC DNA]</scope>
    <source>
        <strain evidence="10 11">DSM 535</strain>
    </source>
</reference>
<evidence type="ECO:0000256" key="4">
    <source>
        <dbReference type="ARBA" id="ARBA00022490"/>
    </source>
</evidence>
<dbReference type="SUPFAM" id="SSF53697">
    <property type="entry name" value="SIS domain"/>
    <property type="match status" value="1"/>
</dbReference>
<dbReference type="GO" id="GO:0006096">
    <property type="term" value="P:glycolytic process"/>
    <property type="evidence" value="ECO:0007669"/>
    <property type="project" value="UniProtKB-UniRule"/>
</dbReference>
<dbReference type="GO" id="GO:0006094">
    <property type="term" value="P:gluconeogenesis"/>
    <property type="evidence" value="ECO:0007669"/>
    <property type="project" value="UniProtKB-UniRule"/>
</dbReference>
<dbReference type="CDD" id="cd05015">
    <property type="entry name" value="SIS_PGI_1"/>
    <property type="match status" value="1"/>
</dbReference>
<feature type="active site" description="Proton donor" evidence="8">
    <location>
        <position position="359"/>
    </location>
</feature>
<gene>
    <name evidence="8 10" type="primary">pgi</name>
    <name evidence="10" type="ORF">BG845_04720</name>
</gene>
<evidence type="ECO:0000256" key="5">
    <source>
        <dbReference type="ARBA" id="ARBA00023152"/>
    </source>
</evidence>
<dbReference type="PROSITE" id="PS51463">
    <property type="entry name" value="P_GLUCOSE_ISOMERASE_3"/>
    <property type="match status" value="1"/>
</dbReference>
<dbReference type="FunFam" id="3.40.50.10490:FF:000018">
    <property type="entry name" value="Glucose-6-phosphate isomerase"/>
    <property type="match status" value="1"/>
</dbReference>
<proteinExistence type="inferred from homology"/>
<evidence type="ECO:0000313" key="11">
    <source>
        <dbReference type="Proteomes" id="UP000194360"/>
    </source>
</evidence>
<dbReference type="PROSITE" id="PS00765">
    <property type="entry name" value="P_GLUCOSE_ISOMERASE_1"/>
    <property type="match status" value="1"/>
</dbReference>
<sequence length="558" mass="60459">MSETSTDITATPEWTALTEHAAEVEPRHLRSLFDDDPGRAAALTAQGADLVLDYSKHRITGETVRLLGALARAAGLRERTEAMFTGERVNTSENRAVLHTALRLPRDATLVVDGQDVVADVHAVLDRMGAFTDAVRSGEWTGFTGKPIRTIVNIGIGGSDLGPVMAYEALRDYAQRDLECRFVSNIDPTDLTEAVTGLDPATTLFVVSSKTFTTQETLTNARNARSWLLAGLGTDDDKAIAQHFVAVSTNAEKVAGFGISTDNMFGFWDWVGGRYSLDSAIGLSLMCAIGKEHFAEFLAGMHAMDEHFRSTPPEENLPVIAGMLGIWYTNFFGAETRAVLPYSQYLHRLPAYLQQLTMESNGKSVRGDGTPVSTVTGEIFWGEPGTNGQHAFYQLLHQGTRLVPADFIGFAQPHHSLPGEEDGDTADMHDLFMANLFAQTAALAFGKTAEEITAEGTPADVVPHKVMPGNRPTSTILAEKLTPAVLGQLIAFYEHVTFVEGTIWGIDSFDQWGVELGKVMARQFGPALSAVDPPVAGEAGLDASTAALIERYRAWRGR</sequence>
<dbReference type="HAMAP" id="MF_00473">
    <property type="entry name" value="G6P_isomerase"/>
    <property type="match status" value="1"/>
</dbReference>
<dbReference type="InterPro" id="IPR046348">
    <property type="entry name" value="SIS_dom_sf"/>
</dbReference>
<dbReference type="EC" id="5.3.1.9" evidence="8"/>
<accession>A0A1Y2MRQ8</accession>
<protein>
    <recommendedName>
        <fullName evidence="8">Glucose-6-phosphate isomerase</fullName>
        <shortName evidence="8">GPI</shortName>
        <ecNumber evidence="8">5.3.1.9</ecNumber>
    </recommendedName>
    <alternativeName>
        <fullName evidence="8">Phosphoglucose isomerase</fullName>
        <shortName evidence="8">PGI</shortName>
    </alternativeName>
    <alternativeName>
        <fullName evidence="8">Phosphohexose isomerase</fullName>
        <shortName evidence="8">PHI</shortName>
    </alternativeName>
</protein>
<dbReference type="GO" id="GO:0005829">
    <property type="term" value="C:cytosol"/>
    <property type="evidence" value="ECO:0007669"/>
    <property type="project" value="TreeGrafter"/>
</dbReference>
<comment type="catalytic activity">
    <reaction evidence="7 8 9">
        <text>alpha-D-glucose 6-phosphate = beta-D-fructose 6-phosphate</text>
        <dbReference type="Rhea" id="RHEA:11816"/>
        <dbReference type="ChEBI" id="CHEBI:57634"/>
        <dbReference type="ChEBI" id="CHEBI:58225"/>
        <dbReference type="EC" id="5.3.1.9"/>
    </reaction>
</comment>
<keyword evidence="4 8" id="KW-0963">Cytoplasm</keyword>
<name>A0A1Y2MRQ8_PSEAH</name>
<dbReference type="STRING" id="2074.BG845_04720"/>
<keyword evidence="6 8" id="KW-0413">Isomerase</keyword>
<dbReference type="InterPro" id="IPR035482">
    <property type="entry name" value="SIS_PGI_2"/>
</dbReference>
<dbReference type="InterPro" id="IPR035476">
    <property type="entry name" value="SIS_PGI_1"/>
</dbReference>
<dbReference type="PRINTS" id="PR00662">
    <property type="entry name" value="G6PISOMERASE"/>
</dbReference>
<dbReference type="Gene3D" id="1.10.1390.10">
    <property type="match status" value="1"/>
</dbReference>
<comment type="pathway">
    <text evidence="1 8 9">Carbohydrate degradation; glycolysis; D-glyceraldehyde 3-phosphate and glycerone phosphate from D-glucose: step 2/4.</text>
</comment>
<evidence type="ECO:0000256" key="1">
    <source>
        <dbReference type="ARBA" id="ARBA00004926"/>
    </source>
</evidence>
<feature type="active site" evidence="8">
    <location>
        <position position="390"/>
    </location>
</feature>
<comment type="pathway">
    <text evidence="8">Carbohydrate biosynthesis; gluconeogenesis.</text>
</comment>
<dbReference type="InterPro" id="IPR023096">
    <property type="entry name" value="G6P_Isomerase_C"/>
</dbReference>
<evidence type="ECO:0000256" key="9">
    <source>
        <dbReference type="RuleBase" id="RU000612"/>
    </source>
</evidence>
<dbReference type="Proteomes" id="UP000194360">
    <property type="component" value="Unassembled WGS sequence"/>
</dbReference>
<comment type="subcellular location">
    <subcellularLocation>
        <location evidence="8">Cytoplasm</location>
    </subcellularLocation>
</comment>
<comment type="similarity">
    <text evidence="2 8 9">Belongs to the GPI family.</text>
</comment>
<dbReference type="Gene3D" id="3.40.50.10490">
    <property type="entry name" value="Glucose-6-phosphate isomerase like protein, domain 1"/>
    <property type="match status" value="2"/>
</dbReference>
<dbReference type="GO" id="GO:0004347">
    <property type="term" value="F:glucose-6-phosphate isomerase activity"/>
    <property type="evidence" value="ECO:0007669"/>
    <property type="project" value="UniProtKB-UniRule"/>
</dbReference>
<dbReference type="UniPathway" id="UPA00138"/>
<evidence type="ECO:0000256" key="3">
    <source>
        <dbReference type="ARBA" id="ARBA00022432"/>
    </source>
</evidence>
<evidence type="ECO:0000256" key="6">
    <source>
        <dbReference type="ARBA" id="ARBA00023235"/>
    </source>
</evidence>
<dbReference type="AlphaFoldDB" id="A0A1Y2MRQ8"/>
<comment type="function">
    <text evidence="8">Catalyzes the reversible isomerization of glucose-6-phosphate to fructose-6-phosphate.</text>
</comment>